<proteinExistence type="predicted"/>
<dbReference type="Pfam" id="PF25823">
    <property type="entry name" value="Ams2-SPT21_N"/>
    <property type="match status" value="1"/>
</dbReference>
<accession>A0A8E2ECP3</accession>
<dbReference type="Proteomes" id="UP000250266">
    <property type="component" value="Unassembled WGS sequence"/>
</dbReference>
<dbReference type="SUPFAM" id="SSF57716">
    <property type="entry name" value="Glucocorticoid receptor-like (DNA-binding domain)"/>
    <property type="match status" value="1"/>
</dbReference>
<dbReference type="AlphaFoldDB" id="A0A8E2ECP3"/>
<dbReference type="GO" id="GO:0006357">
    <property type="term" value="P:regulation of transcription by RNA polymerase II"/>
    <property type="evidence" value="ECO:0007669"/>
    <property type="project" value="TreeGrafter"/>
</dbReference>
<feature type="region of interest" description="Disordered" evidence="1">
    <location>
        <begin position="365"/>
        <end position="710"/>
    </location>
</feature>
<feature type="compositionally biased region" description="Polar residues" evidence="1">
    <location>
        <begin position="934"/>
        <end position="947"/>
    </location>
</feature>
<feature type="region of interest" description="Disordered" evidence="1">
    <location>
        <begin position="245"/>
        <end position="334"/>
    </location>
</feature>
<dbReference type="InterPro" id="IPR042403">
    <property type="entry name" value="Spt21/Ams2"/>
</dbReference>
<feature type="domain" description="Ams2/SPT21 N-terminal" evidence="2">
    <location>
        <begin position="33"/>
        <end position="172"/>
    </location>
</feature>
<feature type="compositionally biased region" description="Polar residues" evidence="1">
    <location>
        <begin position="630"/>
        <end position="647"/>
    </location>
</feature>
<feature type="compositionally biased region" description="Low complexity" evidence="1">
    <location>
        <begin position="981"/>
        <end position="1000"/>
    </location>
</feature>
<evidence type="ECO:0000313" key="4">
    <source>
        <dbReference type="Proteomes" id="UP000250266"/>
    </source>
</evidence>
<feature type="compositionally biased region" description="Polar residues" evidence="1">
    <location>
        <begin position="1067"/>
        <end position="1083"/>
    </location>
</feature>
<dbReference type="GO" id="GO:0008270">
    <property type="term" value="F:zinc ion binding"/>
    <property type="evidence" value="ECO:0007669"/>
    <property type="project" value="InterPro"/>
</dbReference>
<reference evidence="3 4" key="1">
    <citation type="journal article" date="2016" name="Nat. Commun.">
        <title>Ectomycorrhizal ecology is imprinted in the genome of the dominant symbiotic fungus Cenococcum geophilum.</title>
        <authorList>
            <consortium name="DOE Joint Genome Institute"/>
            <person name="Peter M."/>
            <person name="Kohler A."/>
            <person name="Ohm R.A."/>
            <person name="Kuo A."/>
            <person name="Krutzmann J."/>
            <person name="Morin E."/>
            <person name="Arend M."/>
            <person name="Barry K.W."/>
            <person name="Binder M."/>
            <person name="Choi C."/>
            <person name="Clum A."/>
            <person name="Copeland A."/>
            <person name="Grisel N."/>
            <person name="Haridas S."/>
            <person name="Kipfer T."/>
            <person name="LaButti K."/>
            <person name="Lindquist E."/>
            <person name="Lipzen A."/>
            <person name="Maire R."/>
            <person name="Meier B."/>
            <person name="Mihaltcheva S."/>
            <person name="Molinier V."/>
            <person name="Murat C."/>
            <person name="Poggeler S."/>
            <person name="Quandt C.A."/>
            <person name="Sperisen C."/>
            <person name="Tritt A."/>
            <person name="Tisserant E."/>
            <person name="Crous P.W."/>
            <person name="Henrissat B."/>
            <person name="Nehls U."/>
            <person name="Egli S."/>
            <person name="Spatafora J.W."/>
            <person name="Grigoriev I.V."/>
            <person name="Martin F.M."/>
        </authorList>
    </citation>
    <scope>NUCLEOTIDE SEQUENCE [LARGE SCALE GENOMIC DNA]</scope>
    <source>
        <strain evidence="3 4">CBS 459.81</strain>
    </source>
</reference>
<organism evidence="3 4">
    <name type="scientific">Lepidopterella palustris CBS 459.81</name>
    <dbReference type="NCBI Taxonomy" id="1314670"/>
    <lineage>
        <taxon>Eukaryota</taxon>
        <taxon>Fungi</taxon>
        <taxon>Dikarya</taxon>
        <taxon>Ascomycota</taxon>
        <taxon>Pezizomycotina</taxon>
        <taxon>Dothideomycetes</taxon>
        <taxon>Pleosporomycetidae</taxon>
        <taxon>Mytilinidiales</taxon>
        <taxon>Argynnaceae</taxon>
        <taxon>Lepidopterella</taxon>
    </lineage>
</organism>
<dbReference type="Gene3D" id="3.30.50.10">
    <property type="entry name" value="Erythroid Transcription Factor GATA-1, subunit A"/>
    <property type="match status" value="1"/>
</dbReference>
<dbReference type="GO" id="GO:0000183">
    <property type="term" value="P:rDNA heterochromatin formation"/>
    <property type="evidence" value="ECO:0007669"/>
    <property type="project" value="TreeGrafter"/>
</dbReference>
<dbReference type="OrthoDB" id="3199820at2759"/>
<gene>
    <name evidence="3" type="ORF">K432DRAFT_434192</name>
</gene>
<dbReference type="PANTHER" id="PTHR39147:SF1">
    <property type="entry name" value="PROTEIN SPT21"/>
    <property type="match status" value="1"/>
</dbReference>
<evidence type="ECO:0000259" key="2">
    <source>
        <dbReference type="Pfam" id="PF25823"/>
    </source>
</evidence>
<evidence type="ECO:0000313" key="3">
    <source>
        <dbReference type="EMBL" id="OCK81345.1"/>
    </source>
</evidence>
<dbReference type="PANTHER" id="PTHR39147">
    <property type="entry name" value="PROTEIN SPT21"/>
    <property type="match status" value="1"/>
</dbReference>
<dbReference type="InterPro" id="IPR013088">
    <property type="entry name" value="Znf_NHR/GATA"/>
</dbReference>
<keyword evidence="4" id="KW-1185">Reference proteome</keyword>
<evidence type="ECO:0000256" key="1">
    <source>
        <dbReference type="SAM" id="MobiDB-lite"/>
    </source>
</evidence>
<feature type="compositionally biased region" description="Low complexity" evidence="1">
    <location>
        <begin position="605"/>
        <end position="621"/>
    </location>
</feature>
<dbReference type="InterPro" id="IPR057725">
    <property type="entry name" value="Ams2-SPT21_N"/>
</dbReference>
<feature type="compositionally biased region" description="Basic and acidic residues" evidence="1">
    <location>
        <begin position="855"/>
        <end position="864"/>
    </location>
</feature>
<sequence>MSSPSTFRGHDSPQPVPASCGFDEDDDGTANIPRRLMRVKVLYTFDDQNKSNCLVRLPNAFNIPTVSVDENTQVGVIELKTCIQAIVSASPELVAKLGHDYTVYAFDFSEYETPLVGQGMLSWILASASSTPNAPAHQSNTMVTGRVCKSILGIFSNGVKETLEVKLKLVPVPTCLQSEYVENMERYRSLSKVMPEGFDHGAWAEFLKNNPAIGQLTGKDSDLLPQANQRGSIVGVESIHQMLIRSGSSEDDRGNDGYSYRLGGPYSAQGSRAASPTPSMRSCAALQQVTLESESRPGSRASVRSERPSRPRHLSFDSGAVQDQNEEGRERKRVRVEKANWRGKSSFGTNVNSLRVTASTAASIRVHQPVTTNRSASIAESIEPPQRAPTPRPDNSSLALPRTRGRPSNTSLLRHESTGGGRTRYVSPYTENGPYSDVAADSADDEQGGSVGETPVDFPSSPPIMPQDNTPSAPSSPGLPTLPYPADSGFVSDNVLDREDDVDTAKEVGGTDVPTQAPVRKRAKQDRSGHPWTAVTPGPMDLLPQTMPQRATNARPNRNVSTPTESTGRSQTVQESAPLPSSPLLASNSSSKFASTSQPPPLRPQPQKQPLIDPLLLALPPGEVLPHPLQTDTVNQPLTGPFTTASTAPRKRSTASKPKTLPRSQTWSGDGSQGFFSGAPIDSVPAPMQENEVGVPQPRSGSGTKRSRHIKETLQSALAAGQMPPYCHNCGEIETPTWRKAYTRIQMGSPKDYETSTEDSAVVGFEIVKPPEGEYAPPQYRIFKQSISSEERDTQTFQMLQLCNPCGLWFNKKASMRPPDVWGKAAERAAANPAEKPKRKRNKPTEKTSRKKRQANADEIRSDAAQEPYSSVFTDQIMPSDGPEPLPSQRRPSLGQEPAPSRPRASSVQGSSHGASNSNQMGDAAAAAALRRAIQSSPIQFMGSQHSPIEIEPDLTPNPTRRILFPSPRKEGEVRSFSDLPNNESSSKSPSTSLTNSLNSACTKSIPQGEYAAPTPNFNAEENDKENCPPSFDENDDLRHLFEDPDMSPPQATPKSGPSFSDLLKTPTPQSGRQARTQRQFAGNQADAAGLETPSRGGRVKPLTPMTPFTAQLTSLLSDGMTGSPSQTFDFSSFASFGTPGRRGITMQFSDFNTDDFMNSDLPMPSSPPPNLFSLYEDPATSTIGLWSGTSIFDNSDPAQAPAIDEEETQEGLGVKVEGGLDLTAIIQEVSGTKNGEEVQGAENASPAVK</sequence>
<feature type="compositionally biased region" description="Polar residues" evidence="1">
    <location>
        <begin position="369"/>
        <end position="378"/>
    </location>
</feature>
<feature type="compositionally biased region" description="Polar residues" evidence="1">
    <location>
        <begin position="268"/>
        <end position="292"/>
    </location>
</feature>
<feature type="compositionally biased region" description="Polar residues" evidence="1">
    <location>
        <begin position="904"/>
        <end position="921"/>
    </location>
</feature>
<name>A0A8E2ECP3_9PEZI</name>
<dbReference type="GO" id="GO:0030466">
    <property type="term" value="P:silent mating-type cassette heterochromatin formation"/>
    <property type="evidence" value="ECO:0007669"/>
    <property type="project" value="TreeGrafter"/>
</dbReference>
<feature type="region of interest" description="Disordered" evidence="1">
    <location>
        <begin position="825"/>
        <end position="1106"/>
    </location>
</feature>
<feature type="region of interest" description="Disordered" evidence="1">
    <location>
        <begin position="1231"/>
        <end position="1250"/>
    </location>
</feature>
<feature type="compositionally biased region" description="Low complexity" evidence="1">
    <location>
        <begin position="924"/>
        <end position="933"/>
    </location>
</feature>
<feature type="region of interest" description="Disordered" evidence="1">
    <location>
        <begin position="1"/>
        <end position="25"/>
    </location>
</feature>
<feature type="compositionally biased region" description="Basic and acidic residues" evidence="1">
    <location>
        <begin position="293"/>
        <end position="309"/>
    </location>
</feature>
<feature type="compositionally biased region" description="Low complexity" evidence="1">
    <location>
        <begin position="576"/>
        <end position="597"/>
    </location>
</feature>
<dbReference type="EMBL" id="KV744924">
    <property type="protein sequence ID" value="OCK81345.1"/>
    <property type="molecule type" value="Genomic_DNA"/>
</dbReference>
<feature type="compositionally biased region" description="Polar residues" evidence="1">
    <location>
        <begin position="546"/>
        <end position="575"/>
    </location>
</feature>
<protein>
    <recommendedName>
        <fullName evidence="2">Ams2/SPT21 N-terminal domain-containing protein</fullName>
    </recommendedName>
</protein>